<dbReference type="GO" id="GO:0045037">
    <property type="term" value="P:protein import into chloroplast stroma"/>
    <property type="evidence" value="ECO:0007669"/>
    <property type="project" value="TreeGrafter"/>
</dbReference>
<accession>A0A8B8J2E5</accession>
<sequence length="164" mass="17705">MPMSVFFSGFPSFPNIEVLNRTIEGFIKIGVVGASKVAVEETYDCLKKGKFSVEKLDDALRKVCRGGAYWGTTAGAYVGMEYGMERIRGTRDWKNAMLGGAITGALISAAHGHGRDQVIANAITIGALATAAKLINNLDYESDDGDELDDWAEGRPHFPLVSFP</sequence>
<name>A0A8B8J2E5_PHODC</name>
<protein>
    <submittedName>
        <fullName evidence="6">Outer envelope pore protein 16, chloroplastic isoform X1</fullName>
    </submittedName>
</protein>
<dbReference type="Proteomes" id="UP000228380">
    <property type="component" value="Chromosome 3"/>
</dbReference>
<organism evidence="5 6">
    <name type="scientific">Phoenix dactylifera</name>
    <name type="common">Date palm</name>
    <dbReference type="NCBI Taxonomy" id="42345"/>
    <lineage>
        <taxon>Eukaryota</taxon>
        <taxon>Viridiplantae</taxon>
        <taxon>Streptophyta</taxon>
        <taxon>Embryophyta</taxon>
        <taxon>Tracheophyta</taxon>
        <taxon>Spermatophyta</taxon>
        <taxon>Magnoliopsida</taxon>
        <taxon>Liliopsida</taxon>
        <taxon>Arecaceae</taxon>
        <taxon>Coryphoideae</taxon>
        <taxon>Phoeniceae</taxon>
        <taxon>Phoenix</taxon>
    </lineage>
</organism>
<evidence type="ECO:0000256" key="3">
    <source>
        <dbReference type="ARBA" id="ARBA00022989"/>
    </source>
</evidence>
<keyword evidence="2" id="KW-0812">Transmembrane</keyword>
<keyword evidence="5" id="KW-1185">Reference proteome</keyword>
<keyword evidence="4" id="KW-0472">Membrane</keyword>
<reference evidence="6" key="2">
    <citation type="submission" date="2025-08" db="UniProtKB">
        <authorList>
            <consortium name="RefSeq"/>
        </authorList>
    </citation>
    <scope>IDENTIFICATION</scope>
    <source>
        <tissue evidence="6">Young leaves</tissue>
    </source>
</reference>
<dbReference type="InterPro" id="IPR045238">
    <property type="entry name" value="Tim23-like"/>
</dbReference>
<dbReference type="GO" id="GO:0009707">
    <property type="term" value="C:chloroplast outer membrane"/>
    <property type="evidence" value="ECO:0007669"/>
    <property type="project" value="TreeGrafter"/>
</dbReference>
<dbReference type="GO" id="GO:0015171">
    <property type="term" value="F:amino acid transmembrane transporter activity"/>
    <property type="evidence" value="ECO:0007669"/>
    <property type="project" value="TreeGrafter"/>
</dbReference>
<evidence type="ECO:0000313" key="6">
    <source>
        <dbReference type="RefSeq" id="XP_026658956.1"/>
    </source>
</evidence>
<keyword evidence="3" id="KW-1133">Transmembrane helix</keyword>
<evidence type="ECO:0000256" key="4">
    <source>
        <dbReference type="ARBA" id="ARBA00023136"/>
    </source>
</evidence>
<dbReference type="Pfam" id="PF02466">
    <property type="entry name" value="Tim17"/>
    <property type="match status" value="1"/>
</dbReference>
<dbReference type="AlphaFoldDB" id="A0A8B8J2E5"/>
<dbReference type="PANTHER" id="PTHR15371">
    <property type="entry name" value="TIM23"/>
    <property type="match status" value="1"/>
</dbReference>
<dbReference type="OrthoDB" id="75343at2759"/>
<dbReference type="GeneID" id="103703489"/>
<evidence type="ECO:0000256" key="1">
    <source>
        <dbReference type="ARBA" id="ARBA00004141"/>
    </source>
</evidence>
<evidence type="ECO:0000313" key="5">
    <source>
        <dbReference type="Proteomes" id="UP000228380"/>
    </source>
</evidence>
<evidence type="ECO:0000256" key="2">
    <source>
        <dbReference type="ARBA" id="ARBA00022692"/>
    </source>
</evidence>
<dbReference type="RefSeq" id="XP_026658956.1">
    <property type="nucleotide sequence ID" value="XM_026803155.2"/>
</dbReference>
<gene>
    <name evidence="6" type="primary">LOC103703489</name>
</gene>
<comment type="subcellular location">
    <subcellularLocation>
        <location evidence="1">Membrane</location>
        <topology evidence="1">Multi-pass membrane protein</topology>
    </subcellularLocation>
</comment>
<dbReference type="PANTHER" id="PTHR15371:SF2">
    <property type="entry name" value="OUTER ENVELOPE PORE PROTEIN 16-1, CHLOROPLASTIC"/>
    <property type="match status" value="1"/>
</dbReference>
<reference evidence="5" key="1">
    <citation type="journal article" date="2019" name="Nat. Commun.">
        <title>Genome-wide association mapping of date palm fruit traits.</title>
        <authorList>
            <person name="Hazzouri K.M."/>
            <person name="Gros-Balthazard M."/>
            <person name="Flowers J.M."/>
            <person name="Copetti D."/>
            <person name="Lemansour A."/>
            <person name="Lebrun M."/>
            <person name="Masmoudi K."/>
            <person name="Ferrand S."/>
            <person name="Dhar M.I."/>
            <person name="Fresquez Z.A."/>
            <person name="Rosas U."/>
            <person name="Zhang J."/>
            <person name="Talag J."/>
            <person name="Lee S."/>
            <person name="Kudrna D."/>
            <person name="Powell R.F."/>
            <person name="Leitch I.J."/>
            <person name="Krueger R.R."/>
            <person name="Wing R.A."/>
            <person name="Amiri K.M.A."/>
            <person name="Purugganan M.D."/>
        </authorList>
    </citation>
    <scope>NUCLEOTIDE SEQUENCE [LARGE SCALE GENOMIC DNA]</scope>
    <source>
        <strain evidence="5">cv. Khalas</strain>
    </source>
</reference>
<proteinExistence type="predicted"/>